<dbReference type="PANTHER" id="PTHR22826:SF115">
    <property type="entry name" value="GUANINE NUCLEOTIDE EXCHANGE FACTOR DBS"/>
    <property type="match status" value="1"/>
</dbReference>
<dbReference type="GO" id="GO:0035025">
    <property type="term" value="P:positive regulation of Rho protein signal transduction"/>
    <property type="evidence" value="ECO:0007669"/>
    <property type="project" value="TreeGrafter"/>
</dbReference>
<evidence type="ECO:0000313" key="4">
    <source>
        <dbReference type="Proteomes" id="UP000694621"/>
    </source>
</evidence>
<accession>A0A8B9JHM8</accession>
<dbReference type="Proteomes" id="UP000694621">
    <property type="component" value="Unplaced"/>
</dbReference>
<sequence>GQVFFCLVHKTPHVFINNEIMEKETSPLCAADIIAELKRKFAFLSGGRGQDGSPIIIFPEFTSFGEIGDQEFHNVLTYLTSVPSLSASGVGFILVIDRRQDRWACMKGTLLRISVTTTEPE</sequence>
<reference evidence="3" key="1">
    <citation type="submission" date="2025-08" db="UniProtKB">
        <authorList>
            <consortium name="Ensembl"/>
        </authorList>
    </citation>
    <scope>IDENTIFICATION</scope>
</reference>
<keyword evidence="2" id="KW-1133">Transmembrane helix</keyword>
<name>A0A8B9JHM8_ASTMX</name>
<keyword evidence="2" id="KW-0472">Membrane</keyword>
<protein>
    <submittedName>
        <fullName evidence="3">Uncharacterized protein</fullName>
    </submittedName>
</protein>
<dbReference type="PANTHER" id="PTHR22826">
    <property type="entry name" value="RHO GUANINE EXCHANGE FACTOR-RELATED"/>
    <property type="match status" value="1"/>
</dbReference>
<organism evidence="3 4">
    <name type="scientific">Astyanax mexicanus</name>
    <name type="common">Blind cave fish</name>
    <name type="synonym">Astyanax fasciatus mexicanus</name>
    <dbReference type="NCBI Taxonomy" id="7994"/>
    <lineage>
        <taxon>Eukaryota</taxon>
        <taxon>Metazoa</taxon>
        <taxon>Chordata</taxon>
        <taxon>Craniata</taxon>
        <taxon>Vertebrata</taxon>
        <taxon>Euteleostomi</taxon>
        <taxon>Actinopterygii</taxon>
        <taxon>Neopterygii</taxon>
        <taxon>Teleostei</taxon>
        <taxon>Ostariophysi</taxon>
        <taxon>Characiformes</taxon>
        <taxon>Characoidei</taxon>
        <taxon>Acestrorhamphidae</taxon>
        <taxon>Acestrorhamphinae</taxon>
        <taxon>Astyanax</taxon>
    </lineage>
</organism>
<keyword evidence="1" id="KW-0344">Guanine-nucleotide releasing factor</keyword>
<dbReference type="Ensembl" id="ENSAMXT00005023935.1">
    <property type="protein sequence ID" value="ENSAMXP00005021659.1"/>
    <property type="gene ID" value="ENSAMXG00005011224.1"/>
</dbReference>
<dbReference type="AlphaFoldDB" id="A0A8B9JHM8"/>
<evidence type="ECO:0000256" key="2">
    <source>
        <dbReference type="SAM" id="Phobius"/>
    </source>
</evidence>
<evidence type="ECO:0000256" key="1">
    <source>
        <dbReference type="ARBA" id="ARBA00022658"/>
    </source>
</evidence>
<dbReference type="GO" id="GO:0005085">
    <property type="term" value="F:guanyl-nucleotide exchange factor activity"/>
    <property type="evidence" value="ECO:0007669"/>
    <property type="project" value="UniProtKB-KW"/>
</dbReference>
<proteinExistence type="predicted"/>
<keyword evidence="2" id="KW-0812">Transmembrane</keyword>
<dbReference type="InterPro" id="IPR051336">
    <property type="entry name" value="RhoGEF_Guanine_NuclExch_SF"/>
</dbReference>
<dbReference type="GO" id="GO:0005737">
    <property type="term" value="C:cytoplasm"/>
    <property type="evidence" value="ECO:0007669"/>
    <property type="project" value="TreeGrafter"/>
</dbReference>
<evidence type="ECO:0000313" key="3">
    <source>
        <dbReference type="Ensembl" id="ENSAMXP00005021659.1"/>
    </source>
</evidence>
<feature type="transmembrane region" description="Helical" evidence="2">
    <location>
        <begin position="75"/>
        <end position="96"/>
    </location>
</feature>